<evidence type="ECO:0008006" key="3">
    <source>
        <dbReference type="Google" id="ProtNLM"/>
    </source>
</evidence>
<gene>
    <name evidence="1" type="ORF">HMPREF9465_00972</name>
</gene>
<dbReference type="Proteomes" id="UP000005835">
    <property type="component" value="Unassembled WGS sequence"/>
</dbReference>
<accession>K1JIC9</accession>
<proteinExistence type="predicted"/>
<dbReference type="OrthoDB" id="47830at2"/>
<name>K1JIC9_9BURK</name>
<organism evidence="1 2">
    <name type="scientific">Sutterella wadsworthensis 2_1_59BFAA</name>
    <dbReference type="NCBI Taxonomy" id="742823"/>
    <lineage>
        <taxon>Bacteria</taxon>
        <taxon>Pseudomonadati</taxon>
        <taxon>Pseudomonadota</taxon>
        <taxon>Betaproteobacteria</taxon>
        <taxon>Burkholderiales</taxon>
        <taxon>Sutterellaceae</taxon>
        <taxon>Sutterella</taxon>
    </lineage>
</organism>
<dbReference type="HOGENOM" id="CLU_2248734_0_0_4"/>
<reference evidence="1 2" key="1">
    <citation type="submission" date="2012-05" db="EMBL/GenBank/DDBJ databases">
        <title>The Genome Sequence of Sutterella wadsworthensis 2_1_59BFAA.</title>
        <authorList>
            <consortium name="The Broad Institute Genome Sequencing Platform"/>
            <person name="Earl A."/>
            <person name="Ward D."/>
            <person name="Feldgarden M."/>
            <person name="Gevers D."/>
            <person name="Daigneault M."/>
            <person name="Strauss J."/>
            <person name="Allen-Vercoe E."/>
            <person name="Walker B."/>
            <person name="Young S.K."/>
            <person name="Zeng Q."/>
            <person name="Gargeya S."/>
            <person name="Fitzgerald M."/>
            <person name="Haas B."/>
            <person name="Abouelleil A."/>
            <person name="Alvarado L."/>
            <person name="Arachchi H.M."/>
            <person name="Berlin A.M."/>
            <person name="Chapman S.B."/>
            <person name="Goldberg J."/>
            <person name="Griggs A."/>
            <person name="Gujja S."/>
            <person name="Hansen M."/>
            <person name="Howarth C."/>
            <person name="Imamovic A."/>
            <person name="Larimer J."/>
            <person name="McCowen C."/>
            <person name="Montmayeur A."/>
            <person name="Murphy C."/>
            <person name="Neiman D."/>
            <person name="Pearson M."/>
            <person name="Priest M."/>
            <person name="Roberts A."/>
            <person name="Saif S."/>
            <person name="Shea T."/>
            <person name="Sisk P."/>
            <person name="Sykes S."/>
            <person name="Wortman J."/>
            <person name="Nusbaum C."/>
            <person name="Birren B."/>
        </authorList>
    </citation>
    <scope>NUCLEOTIDE SEQUENCE [LARGE SCALE GENOMIC DNA]</scope>
    <source>
        <strain evidence="1 2">2_1_59BFAA</strain>
    </source>
</reference>
<dbReference type="EMBL" id="ADMG01000026">
    <property type="protein sequence ID" value="EKB31420.1"/>
    <property type="molecule type" value="Genomic_DNA"/>
</dbReference>
<comment type="caution">
    <text evidence="1">The sequence shown here is derived from an EMBL/GenBank/DDBJ whole genome shotgun (WGS) entry which is preliminary data.</text>
</comment>
<evidence type="ECO:0000313" key="1">
    <source>
        <dbReference type="EMBL" id="EKB31420.1"/>
    </source>
</evidence>
<evidence type="ECO:0000313" key="2">
    <source>
        <dbReference type="Proteomes" id="UP000005835"/>
    </source>
</evidence>
<keyword evidence="2" id="KW-1185">Reference proteome</keyword>
<sequence>MLDLQPGNIPDVASAINAIKRVKTYGLKKPELVLDNGFFSKDNVRAFVTAHVGFTMRATLNDRWIYRLIDEETASGRLARGVSGFLCLGRLFQGQPNEAALCFL</sequence>
<protein>
    <recommendedName>
        <fullName evidence="3">Transposase IS4-like domain-containing protein</fullName>
    </recommendedName>
</protein>
<dbReference type="AlphaFoldDB" id="K1JIC9"/>
<dbReference type="RefSeq" id="WP_005434677.1">
    <property type="nucleotide sequence ID" value="NZ_JH815515.1"/>
</dbReference>